<evidence type="ECO:0000313" key="6">
    <source>
        <dbReference type="Proteomes" id="UP000008234"/>
    </source>
</evidence>
<dbReference type="OrthoDB" id="9778383at2"/>
<evidence type="ECO:0000256" key="1">
    <source>
        <dbReference type="ARBA" id="ARBA00022741"/>
    </source>
</evidence>
<comment type="catalytic activity">
    <reaction evidence="3">
        <text>a long-chain fatty acid + ATP + CoA = a long-chain fatty acyl-CoA + AMP + diphosphate</text>
        <dbReference type="Rhea" id="RHEA:15421"/>
        <dbReference type="ChEBI" id="CHEBI:30616"/>
        <dbReference type="ChEBI" id="CHEBI:33019"/>
        <dbReference type="ChEBI" id="CHEBI:57287"/>
        <dbReference type="ChEBI" id="CHEBI:57560"/>
        <dbReference type="ChEBI" id="CHEBI:83139"/>
        <dbReference type="ChEBI" id="CHEBI:456215"/>
        <dbReference type="EC" id="6.2.1.3"/>
    </reaction>
    <physiologicalReaction direction="left-to-right" evidence="3">
        <dbReference type="Rhea" id="RHEA:15422"/>
    </physiologicalReaction>
</comment>
<dbReference type="HOGENOM" id="CLU_000022_59_9_9"/>
<dbReference type="SUPFAM" id="SSF56801">
    <property type="entry name" value="Acetyl-CoA synthetase-like"/>
    <property type="match status" value="1"/>
</dbReference>
<dbReference type="EMBL" id="CP001850">
    <property type="protein sequence ID" value="ADC90573.1"/>
    <property type="molecule type" value="Genomic_DNA"/>
</dbReference>
<dbReference type="InterPro" id="IPR000873">
    <property type="entry name" value="AMP-dep_synth/lig_dom"/>
</dbReference>
<dbReference type="GO" id="GO:0004467">
    <property type="term" value="F:long-chain fatty acid-CoA ligase activity"/>
    <property type="evidence" value="ECO:0007669"/>
    <property type="project" value="UniProtKB-EC"/>
</dbReference>
<dbReference type="Pfam" id="PF00501">
    <property type="entry name" value="AMP-binding"/>
    <property type="match status" value="1"/>
</dbReference>
<keyword evidence="2" id="KW-0067">ATP-binding</keyword>
<dbReference type="Gene3D" id="3.30.300.30">
    <property type="match status" value="1"/>
</dbReference>
<dbReference type="eggNOG" id="COG1022">
    <property type="taxonomic scope" value="Bacteria"/>
</dbReference>
<keyword evidence="1" id="KW-0547">Nucleotide-binding</keyword>
<keyword evidence="6" id="KW-1185">Reference proteome</keyword>
<organism evidence="5 6">
    <name type="scientific">Mageeibacillus indolicus (strain UPII9-5)</name>
    <name type="common">Clostridiales genomosp. BVAB3 (strain UPII9-5)</name>
    <dbReference type="NCBI Taxonomy" id="699246"/>
    <lineage>
        <taxon>Bacteria</taxon>
        <taxon>Bacillati</taxon>
        <taxon>Bacillota</taxon>
        <taxon>Clostridia</taxon>
        <taxon>Eubacteriales</taxon>
        <taxon>Oscillospiraceae</taxon>
        <taxon>Mageeibacillus</taxon>
    </lineage>
</organism>
<reference evidence="6" key="1">
    <citation type="submission" date="2009-12" db="EMBL/GenBank/DDBJ databases">
        <title>Sequence of Clostridiales genomosp. BVAB3 str. UPII9-5.</title>
        <authorList>
            <person name="Madupu R."/>
            <person name="Durkin A.S."/>
            <person name="Torralba M."/>
            <person name="Methe B."/>
            <person name="Sutton G.G."/>
            <person name="Strausberg R.L."/>
            <person name="Nelson K.E."/>
        </authorList>
    </citation>
    <scope>NUCLEOTIDE SEQUENCE [LARGE SCALE GENOMIC DNA]</scope>
    <source>
        <strain evidence="6">UPII9-5</strain>
    </source>
</reference>
<dbReference type="RefSeq" id="WP_012994062.1">
    <property type="nucleotide sequence ID" value="NC_013895.2"/>
</dbReference>
<proteinExistence type="predicted"/>
<protein>
    <submittedName>
        <fullName evidence="5">AMP-binding enzyme</fullName>
    </submittedName>
</protein>
<evidence type="ECO:0000259" key="4">
    <source>
        <dbReference type="Pfam" id="PF00501"/>
    </source>
</evidence>
<dbReference type="Proteomes" id="UP000008234">
    <property type="component" value="Chromosome"/>
</dbReference>
<dbReference type="GO" id="GO:0005524">
    <property type="term" value="F:ATP binding"/>
    <property type="evidence" value="ECO:0007669"/>
    <property type="project" value="UniProtKB-KW"/>
</dbReference>
<dbReference type="GO" id="GO:0016020">
    <property type="term" value="C:membrane"/>
    <property type="evidence" value="ECO:0007669"/>
    <property type="project" value="TreeGrafter"/>
</dbReference>
<evidence type="ECO:0000313" key="5">
    <source>
        <dbReference type="EMBL" id="ADC90573.1"/>
    </source>
</evidence>
<dbReference type="PANTHER" id="PTHR43272:SF33">
    <property type="entry name" value="AMP-BINDING DOMAIN-CONTAINING PROTEIN-RELATED"/>
    <property type="match status" value="1"/>
</dbReference>
<evidence type="ECO:0000256" key="3">
    <source>
        <dbReference type="ARBA" id="ARBA00024484"/>
    </source>
</evidence>
<evidence type="ECO:0000256" key="2">
    <source>
        <dbReference type="ARBA" id="ARBA00022840"/>
    </source>
</evidence>
<name>D3R049_MAGIU</name>
<dbReference type="AlphaFoldDB" id="D3R049"/>
<gene>
    <name evidence="5" type="ordered locus">HMPREF0868_0217</name>
</gene>
<dbReference type="Gene3D" id="3.40.50.12780">
    <property type="entry name" value="N-terminal domain of ligase-like"/>
    <property type="match status" value="1"/>
</dbReference>
<dbReference type="InterPro" id="IPR045851">
    <property type="entry name" value="AMP-bd_C_sf"/>
</dbReference>
<dbReference type="STRING" id="699246.HMPREF0868_0217"/>
<feature type="domain" description="AMP-dependent synthetase/ligase" evidence="4">
    <location>
        <begin position="124"/>
        <end position="508"/>
    </location>
</feature>
<dbReference type="InterPro" id="IPR042099">
    <property type="entry name" value="ANL_N_sf"/>
</dbReference>
<dbReference type="PANTHER" id="PTHR43272">
    <property type="entry name" value="LONG-CHAIN-FATTY-ACID--COA LIGASE"/>
    <property type="match status" value="1"/>
</dbReference>
<sequence>MKFKTDQLDSQKLGERILTMQSTVGRTYVDHPVFSDLRTLLDNCRQRFASHDAYVYRLQPKGRCAHKTYQAFWDDINALGTGFLARGLVTLPDDYARRSAATPDVLPPHYGEPGSCCELDSARSRIAVIGENSYAWILQHNANLFGLGISVPLDKQLSEPELKVLLNRAAVDIICFDAKHYPILAAVLPDVPTLKHLVLLDDGNLARKLEAENPQIISLDTLLTGGRAALAAGDDRFSRICLDPDAPAALIFTSGTSAQSKGVLLSHRNIAYNAGQAARLLDIPTGTRALSLLPLHHTFENTCGLYGLWNYGVTVHINDNLRYVGYNLQDWKIQFVLCVPAIVDALYKQIQRTIKKQNKERQVELARLASNSMRMVGLDNRRQIFKAILDRLGDLRWMIVGAAALDPVEAAFFNDIGIELWTGYGLTESAPLVSCNNQELSILNSVGVVCPDLSLKIVSDEQPAHYENTADNSGLNMFNIFRFFTSNETEPVKGEICVKGKNVMLGYFGDPEATAAAIDAEGWLHTGDVGYLNEKGCLFITGRIKSMIVLNNGKKVFPEEIEAKLCQIAGVKNALCWGEPGNREQVDVVCKLQLNPEELPENCRRPADTAAVTEVGADSVLDTVAVREYLDEHIAALNQQLAEYKYIRYCIYTLKDFNLTTTLKIRRAKEIEATHAALAKTGATLKDKHLQSID</sequence>
<accession>D3R049</accession>
<dbReference type="KEGG" id="clo:HMPREF0868_0217"/>